<reference evidence="8" key="1">
    <citation type="submission" date="2021-04" db="EMBL/GenBank/DDBJ databases">
        <authorList>
            <person name="Postec A."/>
        </authorList>
    </citation>
    <scope>NUCLEOTIDE SEQUENCE</scope>
    <source>
        <strain evidence="8">F1F22</strain>
    </source>
</reference>
<keyword evidence="1" id="KW-0645">Protease</keyword>
<evidence type="ECO:0000256" key="2">
    <source>
        <dbReference type="ARBA" id="ARBA00022723"/>
    </source>
</evidence>
<dbReference type="GO" id="GO:0004177">
    <property type="term" value="F:aminopeptidase activity"/>
    <property type="evidence" value="ECO:0007669"/>
    <property type="project" value="UniProtKB-KW"/>
</dbReference>
<name>A0AAX3BCQ0_9SPIR</name>
<dbReference type="Pfam" id="PF00557">
    <property type="entry name" value="Peptidase_M24"/>
    <property type="match status" value="1"/>
</dbReference>
<dbReference type="Gene3D" id="3.90.230.10">
    <property type="entry name" value="Creatinase/methionine aminopeptidase superfamily"/>
    <property type="match status" value="1"/>
</dbReference>
<dbReference type="RefSeq" id="WP_271435172.1">
    <property type="nucleotide sequence ID" value="NZ_CP073355.1"/>
</dbReference>
<dbReference type="Gene3D" id="3.40.350.10">
    <property type="entry name" value="Creatinase/prolidase N-terminal domain"/>
    <property type="match status" value="1"/>
</dbReference>
<sequence length="357" mass="41046">MFDFSGRIQKVQKTLLTGDALWISQKEEVFYLSGFTGDDTVLVVMKDRLFFITDKRYTEQLRYEVSIPYELLLVESGRGRRECLLQLIKDHRIERLFVDKASFPLALYEYLVRQVPSLELSETRVVKDMRMVKDAVEIEVMKQNLMITEWGYAYIIRKTKPGKKEEELATELEYFLKKKGAKAFSFEPIVASGYRTTLPHGTASSRVIEKGEVVMFDFGILKNGYCSDFTRCFSPFKIKKPKILEIRRIVEQALRAAEEVVKPGVTAETVHQAAYRVIADAGYAENFWHSTGHGVGVEIHEDPYLRFGNTQILQEGMIFTVEPGIYLPDEGFGIRLEDMVLVRKNGAEVLTQTDYKL</sequence>
<accession>A0AAX3BCQ0</accession>
<dbReference type="GO" id="GO:0046872">
    <property type="term" value="F:metal ion binding"/>
    <property type="evidence" value="ECO:0007669"/>
    <property type="project" value="UniProtKB-KW"/>
</dbReference>
<evidence type="ECO:0000313" key="8">
    <source>
        <dbReference type="EMBL" id="URA10041.1"/>
    </source>
</evidence>
<dbReference type="InterPro" id="IPR000587">
    <property type="entry name" value="Creatinase_N"/>
</dbReference>
<evidence type="ECO:0000313" key="9">
    <source>
        <dbReference type="Proteomes" id="UP001056539"/>
    </source>
</evidence>
<keyword evidence="4" id="KW-0482">Metalloprotease</keyword>
<dbReference type="PANTHER" id="PTHR46112:SF3">
    <property type="entry name" value="AMINOPEPTIDASE YPDF"/>
    <property type="match status" value="1"/>
</dbReference>
<dbReference type="GO" id="GO:0008237">
    <property type="term" value="F:metallopeptidase activity"/>
    <property type="evidence" value="ECO:0007669"/>
    <property type="project" value="UniProtKB-KW"/>
</dbReference>
<dbReference type="SUPFAM" id="SSF55920">
    <property type="entry name" value="Creatinase/aminopeptidase"/>
    <property type="match status" value="1"/>
</dbReference>
<keyword evidence="9" id="KW-1185">Reference proteome</keyword>
<feature type="domain" description="Peptidase M24" evidence="6">
    <location>
        <begin position="141"/>
        <end position="343"/>
    </location>
</feature>
<dbReference type="InterPro" id="IPR001131">
    <property type="entry name" value="Peptidase_M24B_aminopep-P_CS"/>
</dbReference>
<evidence type="ECO:0000259" key="7">
    <source>
        <dbReference type="Pfam" id="PF01321"/>
    </source>
</evidence>
<reference evidence="8" key="2">
    <citation type="submission" date="2022-06" db="EMBL/GenBank/DDBJ databases">
        <title>Thermospira aquatica gen. nov., sp. nov.</title>
        <authorList>
            <person name="Ben Ali Gam Z."/>
            <person name="Labat M."/>
        </authorList>
    </citation>
    <scope>NUCLEOTIDE SEQUENCE</scope>
    <source>
        <strain evidence="8">F1F22</strain>
    </source>
</reference>
<dbReference type="KEGG" id="taqu:KDW03_11245"/>
<feature type="domain" description="Creatinase N-terminal" evidence="7">
    <location>
        <begin position="7"/>
        <end position="132"/>
    </location>
</feature>
<evidence type="ECO:0000256" key="3">
    <source>
        <dbReference type="ARBA" id="ARBA00022801"/>
    </source>
</evidence>
<protein>
    <submittedName>
        <fullName evidence="8">Aminopeptidase P family protein</fullName>
    </submittedName>
</protein>
<evidence type="ECO:0000259" key="6">
    <source>
        <dbReference type="Pfam" id="PF00557"/>
    </source>
</evidence>
<dbReference type="PROSITE" id="PS00491">
    <property type="entry name" value="PROLINE_PEPTIDASE"/>
    <property type="match status" value="1"/>
</dbReference>
<organism evidence="8 9">
    <name type="scientific">Thermospira aquatica</name>
    <dbReference type="NCBI Taxonomy" id="2828656"/>
    <lineage>
        <taxon>Bacteria</taxon>
        <taxon>Pseudomonadati</taxon>
        <taxon>Spirochaetota</taxon>
        <taxon>Spirochaetia</taxon>
        <taxon>Brevinematales</taxon>
        <taxon>Thermospiraceae</taxon>
        <taxon>Thermospira</taxon>
    </lineage>
</organism>
<dbReference type="Pfam" id="PF01321">
    <property type="entry name" value="Creatinase_N"/>
    <property type="match status" value="1"/>
</dbReference>
<comment type="similarity">
    <text evidence="5">Belongs to the peptidase M24B family.</text>
</comment>
<keyword evidence="2 5" id="KW-0479">Metal-binding</keyword>
<keyword evidence="8" id="KW-0031">Aminopeptidase</keyword>
<dbReference type="PANTHER" id="PTHR46112">
    <property type="entry name" value="AMINOPEPTIDASE"/>
    <property type="match status" value="1"/>
</dbReference>
<proteinExistence type="inferred from homology"/>
<keyword evidence="3" id="KW-0378">Hydrolase</keyword>
<dbReference type="InterPro" id="IPR029149">
    <property type="entry name" value="Creatin/AminoP/Spt16_N"/>
</dbReference>
<dbReference type="SUPFAM" id="SSF53092">
    <property type="entry name" value="Creatinase/prolidase N-terminal domain"/>
    <property type="match status" value="1"/>
</dbReference>
<dbReference type="Proteomes" id="UP001056539">
    <property type="component" value="Chromosome"/>
</dbReference>
<gene>
    <name evidence="8" type="ORF">KDW03_11245</name>
</gene>
<dbReference type="GO" id="GO:0006508">
    <property type="term" value="P:proteolysis"/>
    <property type="evidence" value="ECO:0007669"/>
    <property type="project" value="UniProtKB-KW"/>
</dbReference>
<dbReference type="InterPro" id="IPR050659">
    <property type="entry name" value="Peptidase_M24B"/>
</dbReference>
<evidence type="ECO:0000256" key="5">
    <source>
        <dbReference type="RuleBase" id="RU000590"/>
    </source>
</evidence>
<dbReference type="CDD" id="cd01092">
    <property type="entry name" value="APP-like"/>
    <property type="match status" value="1"/>
</dbReference>
<evidence type="ECO:0000256" key="1">
    <source>
        <dbReference type="ARBA" id="ARBA00022670"/>
    </source>
</evidence>
<dbReference type="EMBL" id="CP073355">
    <property type="protein sequence ID" value="URA10041.1"/>
    <property type="molecule type" value="Genomic_DNA"/>
</dbReference>
<dbReference type="InterPro" id="IPR036005">
    <property type="entry name" value="Creatinase/aminopeptidase-like"/>
</dbReference>
<dbReference type="AlphaFoldDB" id="A0AAX3BCQ0"/>
<dbReference type="InterPro" id="IPR000994">
    <property type="entry name" value="Pept_M24"/>
</dbReference>
<evidence type="ECO:0000256" key="4">
    <source>
        <dbReference type="ARBA" id="ARBA00023049"/>
    </source>
</evidence>